<proteinExistence type="predicted"/>
<organism evidence="1 2">
    <name type="scientific">Mesorhizobium metallidurans STM 2683</name>
    <dbReference type="NCBI Taxonomy" id="1297569"/>
    <lineage>
        <taxon>Bacteria</taxon>
        <taxon>Pseudomonadati</taxon>
        <taxon>Pseudomonadota</taxon>
        <taxon>Alphaproteobacteria</taxon>
        <taxon>Hyphomicrobiales</taxon>
        <taxon>Phyllobacteriaceae</taxon>
        <taxon>Mesorhizobium</taxon>
    </lineage>
</organism>
<gene>
    <name evidence="1" type="ORF">MESS2_860013</name>
</gene>
<comment type="caution">
    <text evidence="1">The sequence shown here is derived from an EMBL/GenBank/DDBJ whole genome shotgun (WGS) entry which is preliminary data.</text>
</comment>
<dbReference type="EMBL" id="CAUM01000157">
    <property type="protein sequence ID" value="CCV09135.1"/>
    <property type="molecule type" value="Genomic_DNA"/>
</dbReference>
<name>M5EYU5_9HYPH</name>
<keyword evidence="2" id="KW-1185">Reference proteome</keyword>
<evidence type="ECO:0000313" key="2">
    <source>
        <dbReference type="Proteomes" id="UP000012062"/>
    </source>
</evidence>
<protein>
    <submittedName>
        <fullName evidence="1">Uncharacterized protein</fullName>
    </submittedName>
</protein>
<reference evidence="1 2" key="1">
    <citation type="submission" date="2013-02" db="EMBL/GenBank/DDBJ databases">
        <authorList>
            <person name="Genoscope - CEA"/>
        </authorList>
    </citation>
    <scope>NUCLEOTIDE SEQUENCE [LARGE SCALE GENOMIC DNA]</scope>
    <source>
        <strain evidence="1 2">STM 2683</strain>
    </source>
</reference>
<dbReference type="Proteomes" id="UP000012062">
    <property type="component" value="Unassembled WGS sequence"/>
</dbReference>
<dbReference type="AlphaFoldDB" id="M5EYU5"/>
<evidence type="ECO:0000313" key="1">
    <source>
        <dbReference type="EMBL" id="CCV09135.1"/>
    </source>
</evidence>
<accession>M5EYU5</accession>
<sequence>MTQGLFLRIELLAEGAMQLDIAIDVVVDHDAAPGQD</sequence>